<dbReference type="KEGG" id="stac:ABII15_01295"/>
<protein>
    <submittedName>
        <fullName evidence="10">MFS transporter</fullName>
    </submittedName>
</protein>
<dbReference type="PANTHER" id="PTHR23517:SF3">
    <property type="entry name" value="INTEGRAL MEMBRANE TRANSPORT PROTEIN"/>
    <property type="match status" value="1"/>
</dbReference>
<dbReference type="GO" id="GO:0005886">
    <property type="term" value="C:plasma membrane"/>
    <property type="evidence" value="ECO:0007669"/>
    <property type="project" value="UniProtKB-SubCell"/>
</dbReference>
<evidence type="ECO:0000256" key="3">
    <source>
        <dbReference type="ARBA" id="ARBA00022475"/>
    </source>
</evidence>
<feature type="transmembrane region" description="Helical" evidence="8">
    <location>
        <begin position="346"/>
        <end position="372"/>
    </location>
</feature>
<feature type="transmembrane region" description="Helical" evidence="8">
    <location>
        <begin position="288"/>
        <end position="305"/>
    </location>
</feature>
<evidence type="ECO:0000256" key="2">
    <source>
        <dbReference type="ARBA" id="ARBA00022448"/>
    </source>
</evidence>
<comment type="subcellular location">
    <subcellularLocation>
        <location evidence="1">Cell membrane</location>
        <topology evidence="1">Multi-pass membrane protein</topology>
    </subcellularLocation>
</comment>
<feature type="transmembrane region" description="Helical" evidence="8">
    <location>
        <begin position="378"/>
        <end position="397"/>
    </location>
</feature>
<keyword evidence="3" id="KW-1003">Cell membrane</keyword>
<feature type="transmembrane region" description="Helical" evidence="8">
    <location>
        <begin position="44"/>
        <end position="67"/>
    </location>
</feature>
<keyword evidence="5 8" id="KW-1133">Transmembrane helix</keyword>
<dbReference type="Pfam" id="PF07690">
    <property type="entry name" value="MFS_1"/>
    <property type="match status" value="1"/>
</dbReference>
<feature type="transmembrane region" description="Helical" evidence="8">
    <location>
        <begin position="311"/>
        <end position="334"/>
    </location>
</feature>
<sequence>MSSVAARPSAVPPWRVVFGAVFVMSWCGNQFSPLLLLYKQEEHYSTLLVNLLLGVYVGGLAPALLLAGALSDRYGRRPVMSVGTLTALAAGAVLALGPLGVAPLFIGRLLAGVTVGIAMAVGNSWLKELSQAPHDPAADAGAGARRASTAFTLGSGLGALVAGALAQWGPRPEVLPFVLQIVVAAPFVWLVRRIPETSPGDLGGPLRRQLRVPAAGHRRFLRVVAVAAPWLFASAALAYGYLPVLLSGSTGSWGLAYATALTGLTLGVAALIQPWAKRIDSPSSARGLVVFLFLAAAGLLVMTGAQYWQSLWLGLAAAVVLGCAIGTGLVSGLLEVQRIAGPRDLAGLTGVFYTLAYAGFLTPIVLAAVTSLFGTTTLLLALVVLALLCAGAVLLAYRRHLPTGERTTTVVAQGGARSPERDGAARR</sequence>
<evidence type="ECO:0000259" key="9">
    <source>
        <dbReference type="PROSITE" id="PS50850"/>
    </source>
</evidence>
<feature type="transmembrane region" description="Helical" evidence="8">
    <location>
        <begin position="105"/>
        <end position="126"/>
    </location>
</feature>
<feature type="compositionally biased region" description="Basic and acidic residues" evidence="7">
    <location>
        <begin position="418"/>
        <end position="427"/>
    </location>
</feature>
<dbReference type="InterPro" id="IPR005829">
    <property type="entry name" value="Sugar_transporter_CS"/>
</dbReference>
<dbReference type="AlphaFoldDB" id="A0AAU8IKE7"/>
<organism evidence="10">
    <name type="scientific">Streptomyces tabacisoli</name>
    <dbReference type="NCBI Taxonomy" id="3156398"/>
    <lineage>
        <taxon>Bacteria</taxon>
        <taxon>Bacillati</taxon>
        <taxon>Actinomycetota</taxon>
        <taxon>Actinomycetes</taxon>
        <taxon>Kitasatosporales</taxon>
        <taxon>Streptomycetaceae</taxon>
        <taxon>Streptomyces</taxon>
    </lineage>
</organism>
<dbReference type="GO" id="GO:0022857">
    <property type="term" value="F:transmembrane transporter activity"/>
    <property type="evidence" value="ECO:0007669"/>
    <property type="project" value="InterPro"/>
</dbReference>
<feature type="transmembrane region" description="Helical" evidence="8">
    <location>
        <begin position="147"/>
        <end position="168"/>
    </location>
</feature>
<dbReference type="InterPro" id="IPR050171">
    <property type="entry name" value="MFS_Transporters"/>
</dbReference>
<proteinExistence type="predicted"/>
<dbReference type="EMBL" id="CP159534">
    <property type="protein sequence ID" value="XCJ68670.1"/>
    <property type="molecule type" value="Genomic_DNA"/>
</dbReference>
<dbReference type="InterPro" id="IPR020846">
    <property type="entry name" value="MFS_dom"/>
</dbReference>
<evidence type="ECO:0000256" key="5">
    <source>
        <dbReference type="ARBA" id="ARBA00022989"/>
    </source>
</evidence>
<name>A0AAU8IKE7_9ACTN</name>
<dbReference type="SUPFAM" id="SSF103473">
    <property type="entry name" value="MFS general substrate transporter"/>
    <property type="match status" value="1"/>
</dbReference>
<feature type="transmembrane region" description="Helical" evidence="8">
    <location>
        <begin position="174"/>
        <end position="191"/>
    </location>
</feature>
<evidence type="ECO:0000256" key="7">
    <source>
        <dbReference type="SAM" id="MobiDB-lite"/>
    </source>
</evidence>
<dbReference type="PANTHER" id="PTHR23517">
    <property type="entry name" value="RESISTANCE PROTEIN MDTM, PUTATIVE-RELATED-RELATED"/>
    <property type="match status" value="1"/>
</dbReference>
<accession>A0AAU8IKE7</accession>
<feature type="region of interest" description="Disordered" evidence="7">
    <location>
        <begin position="408"/>
        <end position="427"/>
    </location>
</feature>
<feature type="transmembrane region" description="Helical" evidence="8">
    <location>
        <begin position="79"/>
        <end position="99"/>
    </location>
</feature>
<feature type="transmembrane region" description="Helical" evidence="8">
    <location>
        <begin position="220"/>
        <end position="242"/>
    </location>
</feature>
<evidence type="ECO:0000313" key="10">
    <source>
        <dbReference type="EMBL" id="XCJ68670.1"/>
    </source>
</evidence>
<evidence type="ECO:0000256" key="6">
    <source>
        <dbReference type="ARBA" id="ARBA00023136"/>
    </source>
</evidence>
<gene>
    <name evidence="10" type="ORF">ABII15_01295</name>
</gene>
<feature type="transmembrane region" description="Helical" evidence="8">
    <location>
        <begin position="16"/>
        <end position="38"/>
    </location>
</feature>
<evidence type="ECO:0000256" key="1">
    <source>
        <dbReference type="ARBA" id="ARBA00004651"/>
    </source>
</evidence>
<evidence type="ECO:0000256" key="4">
    <source>
        <dbReference type="ARBA" id="ARBA00022692"/>
    </source>
</evidence>
<dbReference type="Gene3D" id="1.20.1250.20">
    <property type="entry name" value="MFS general substrate transporter like domains"/>
    <property type="match status" value="1"/>
</dbReference>
<dbReference type="InterPro" id="IPR011701">
    <property type="entry name" value="MFS"/>
</dbReference>
<dbReference type="PROSITE" id="PS00216">
    <property type="entry name" value="SUGAR_TRANSPORT_1"/>
    <property type="match status" value="1"/>
</dbReference>
<dbReference type="PROSITE" id="PS50850">
    <property type="entry name" value="MFS"/>
    <property type="match status" value="1"/>
</dbReference>
<keyword evidence="4 8" id="KW-0812">Transmembrane</keyword>
<dbReference type="InterPro" id="IPR036259">
    <property type="entry name" value="MFS_trans_sf"/>
</dbReference>
<feature type="domain" description="Major facilitator superfamily (MFS) profile" evidence="9">
    <location>
        <begin position="1"/>
        <end position="401"/>
    </location>
</feature>
<dbReference type="RefSeq" id="WP_353940355.1">
    <property type="nucleotide sequence ID" value="NZ_CP159534.1"/>
</dbReference>
<keyword evidence="6 8" id="KW-0472">Membrane</keyword>
<feature type="transmembrane region" description="Helical" evidence="8">
    <location>
        <begin position="254"/>
        <end position="276"/>
    </location>
</feature>
<reference evidence="10" key="1">
    <citation type="submission" date="2024-06" db="EMBL/GenBank/DDBJ databases">
        <title>Streptomyces sp. strain HUAS MG91 genome sequences.</title>
        <authorList>
            <person name="Mo P."/>
        </authorList>
    </citation>
    <scope>NUCLEOTIDE SEQUENCE</scope>
    <source>
        <strain evidence="10">HUAS MG91</strain>
    </source>
</reference>
<keyword evidence="2" id="KW-0813">Transport</keyword>
<evidence type="ECO:0000256" key="8">
    <source>
        <dbReference type="SAM" id="Phobius"/>
    </source>
</evidence>